<keyword evidence="1" id="KW-0677">Repeat</keyword>
<feature type="compositionally biased region" description="Polar residues" evidence="4">
    <location>
        <begin position="833"/>
        <end position="853"/>
    </location>
</feature>
<sequence>MSAFLSAFLSGSVPSGTNVSTPESTTPTPTPRSYASALPPLPPSPSSQCSSNDDGDTVGSTDKEDDDDDDVMFNLTPSDATVAADSQSIFSTSFVPASSLLTFKPSSSIPSTAATVSPTLEIASPQPSVPVCVPSPDPVPTLAEAFRAGLNVNVPSTPIVEEPEEAEEENGGSVYVDASSNASTTASSPHALSSASSALISSAPRTSPQSNSSPRRSHTFESSPPQRARAQTHEPLAFPLPPPLPSSLSAGTESPIKSMGTSPSKRDEQGKGLGQSIHAPAADSQPDDTFQSNASARQAAPTVPRRQSDRVQDEPAPNVYINGLPPHFPEDQLFAMCSPFGGVRSVRTFTRHVSERPTGYGFVLFDTLDAAEKCIDALRRYRNLHPSFSKQVHKIPGTAYVHAPSSSSGGGGGENSGRSFSGSEFDGERREGEDKETFKARMERLHDENSTNLYIEGLPLSIDEPTLAALVSPYTIKSSRFFQTKLSHPPRIIAFVRLETRTAAEEIIERLHGRMVRGWNDAGSRISVRFADTSEQRELRRTERSARNGEQSPSRMSIAQAALLNLRGQDLEVQPRKAPRHIPHSITGSSSTSSSDFEFVQATTHHRGDASQPQPQNVFQPSRSPAHAPTYHNYAQSQSEIDRDMAALVESLRGGGPYNEGYSGEVDYLARSQAAASAAAAHHVHAQAQAQAQRGMSEMHGMFPGDLPTQTQARNGYTMAEEMILKAHAAAGRGHGRPDPGHRLQPSVPGAYGQQQYNAQAFSPSSPMEHLPPVSAATNHHSAAYHQYDLHFAEAREATSHENYERRSNARQSVEFNQAQTQQMQQQPFHGAGQSQSLYGQSANSHTRSSTLPHPSPQPMNRYNHRDQPQHNRIPQKSNTGTHNNTNSNIRSNILYNSLEGANIFDHGNTNIITRHNDNDSSNMNMIHHKHANTNKNSYDTAPYRRPSAIFTPALSDFDNTSPALVSPALTYSSRTPSTLSPATPFFGGFAHGGETFEAHGARKMRAGSH</sequence>
<dbReference type="SUPFAM" id="SSF54928">
    <property type="entry name" value="RNA-binding domain, RBD"/>
    <property type="match status" value="2"/>
</dbReference>
<dbReference type="InterPro" id="IPR012677">
    <property type="entry name" value="Nucleotide-bd_a/b_plait_sf"/>
</dbReference>
<keyword evidence="7" id="KW-1185">Reference proteome</keyword>
<feature type="region of interest" description="Disordered" evidence="4">
    <location>
        <begin position="400"/>
        <end position="436"/>
    </location>
</feature>
<feature type="compositionally biased region" description="Low complexity" evidence="4">
    <location>
        <begin position="585"/>
        <end position="595"/>
    </location>
</feature>
<dbReference type="InterPro" id="IPR000504">
    <property type="entry name" value="RRM_dom"/>
</dbReference>
<gene>
    <name evidence="6" type="ORF">PLICRDRAFT_352636</name>
</gene>
<dbReference type="OrthoDB" id="271725at2759"/>
<dbReference type="SMART" id="SM00360">
    <property type="entry name" value="RRM"/>
    <property type="match status" value="2"/>
</dbReference>
<feature type="domain" description="RRM" evidence="5">
    <location>
        <begin position="451"/>
        <end position="533"/>
    </location>
</feature>
<keyword evidence="2 3" id="KW-0694">RNA-binding</keyword>
<feature type="compositionally biased region" description="Low complexity" evidence="4">
    <location>
        <begin position="20"/>
        <end position="38"/>
    </location>
</feature>
<feature type="compositionally biased region" description="Low complexity" evidence="4">
    <location>
        <begin position="178"/>
        <end position="204"/>
    </location>
</feature>
<evidence type="ECO:0000313" key="7">
    <source>
        <dbReference type="Proteomes" id="UP000053263"/>
    </source>
</evidence>
<dbReference type="Pfam" id="PF00076">
    <property type="entry name" value="RRM_1"/>
    <property type="match status" value="2"/>
</dbReference>
<evidence type="ECO:0000259" key="5">
    <source>
        <dbReference type="PROSITE" id="PS50102"/>
    </source>
</evidence>
<dbReference type="HOGENOM" id="CLU_008696_0_0_1"/>
<feature type="compositionally biased region" description="Basic and acidic residues" evidence="4">
    <location>
        <begin position="533"/>
        <end position="547"/>
    </location>
</feature>
<feature type="compositionally biased region" description="Low complexity" evidence="4">
    <location>
        <begin position="878"/>
        <end position="889"/>
    </location>
</feature>
<feature type="region of interest" description="Disordered" evidence="4">
    <location>
        <begin position="574"/>
        <end position="630"/>
    </location>
</feature>
<feature type="region of interest" description="Disordered" evidence="4">
    <location>
        <begin position="799"/>
        <end position="889"/>
    </location>
</feature>
<feature type="region of interest" description="Disordered" evidence="4">
    <location>
        <begin position="1"/>
        <end position="74"/>
    </location>
</feature>
<accession>A0A0C9T8K7</accession>
<reference evidence="6 7" key="1">
    <citation type="submission" date="2014-06" db="EMBL/GenBank/DDBJ databases">
        <title>Evolutionary Origins and Diversification of the Mycorrhizal Mutualists.</title>
        <authorList>
            <consortium name="DOE Joint Genome Institute"/>
            <consortium name="Mycorrhizal Genomics Consortium"/>
            <person name="Kohler A."/>
            <person name="Kuo A."/>
            <person name="Nagy L.G."/>
            <person name="Floudas D."/>
            <person name="Copeland A."/>
            <person name="Barry K.W."/>
            <person name="Cichocki N."/>
            <person name="Veneault-Fourrey C."/>
            <person name="LaButti K."/>
            <person name="Lindquist E.A."/>
            <person name="Lipzen A."/>
            <person name="Lundell T."/>
            <person name="Morin E."/>
            <person name="Murat C."/>
            <person name="Riley R."/>
            <person name="Ohm R."/>
            <person name="Sun H."/>
            <person name="Tunlid A."/>
            <person name="Henrissat B."/>
            <person name="Grigoriev I.V."/>
            <person name="Hibbett D.S."/>
            <person name="Martin F."/>
        </authorList>
    </citation>
    <scope>NUCLEOTIDE SEQUENCE [LARGE SCALE GENOMIC DNA]</scope>
    <source>
        <strain evidence="6 7">FD-325 SS-3</strain>
    </source>
</reference>
<protein>
    <submittedName>
        <fullName evidence="6">Unplaced genomic scaffold PLICRscaffold_17, whole genome shotgun sequence</fullName>
    </submittedName>
</protein>
<evidence type="ECO:0000256" key="4">
    <source>
        <dbReference type="SAM" id="MobiDB-lite"/>
    </source>
</evidence>
<dbReference type="EMBL" id="KN832570">
    <property type="protein sequence ID" value="KII84553.1"/>
    <property type="molecule type" value="Genomic_DNA"/>
</dbReference>
<organism evidence="6 7">
    <name type="scientific">Plicaturopsis crispa FD-325 SS-3</name>
    <dbReference type="NCBI Taxonomy" id="944288"/>
    <lineage>
        <taxon>Eukaryota</taxon>
        <taxon>Fungi</taxon>
        <taxon>Dikarya</taxon>
        <taxon>Basidiomycota</taxon>
        <taxon>Agaricomycotina</taxon>
        <taxon>Agaricomycetes</taxon>
        <taxon>Agaricomycetidae</taxon>
        <taxon>Amylocorticiales</taxon>
        <taxon>Amylocorticiaceae</taxon>
        <taxon>Plicatura</taxon>
        <taxon>Plicaturopsis crispa</taxon>
    </lineage>
</organism>
<feature type="compositionally biased region" description="Low complexity" evidence="4">
    <location>
        <begin position="818"/>
        <end position="827"/>
    </location>
</feature>
<evidence type="ECO:0000256" key="3">
    <source>
        <dbReference type="PROSITE-ProRule" id="PRU00176"/>
    </source>
</evidence>
<proteinExistence type="predicted"/>
<dbReference type="AlphaFoldDB" id="A0A0C9T8K7"/>
<feature type="region of interest" description="Disordered" evidence="4">
    <location>
        <begin position="730"/>
        <end position="750"/>
    </location>
</feature>
<evidence type="ECO:0000313" key="6">
    <source>
        <dbReference type="EMBL" id="KII84553.1"/>
    </source>
</evidence>
<dbReference type="Proteomes" id="UP000053263">
    <property type="component" value="Unassembled WGS sequence"/>
</dbReference>
<feature type="domain" description="RRM" evidence="5">
    <location>
        <begin position="317"/>
        <end position="391"/>
    </location>
</feature>
<dbReference type="PROSITE" id="PS50102">
    <property type="entry name" value="RRM"/>
    <property type="match status" value="2"/>
</dbReference>
<name>A0A0C9T8K7_PLICR</name>
<evidence type="ECO:0000256" key="1">
    <source>
        <dbReference type="ARBA" id="ARBA00022737"/>
    </source>
</evidence>
<feature type="region of interest" description="Disordered" evidence="4">
    <location>
        <begin position="156"/>
        <end position="312"/>
    </location>
</feature>
<dbReference type="InterPro" id="IPR035979">
    <property type="entry name" value="RBD_domain_sf"/>
</dbReference>
<feature type="compositionally biased region" description="Polar residues" evidence="4">
    <location>
        <begin position="205"/>
        <end position="225"/>
    </location>
</feature>
<feature type="compositionally biased region" description="Basic and acidic residues" evidence="4">
    <location>
        <begin position="426"/>
        <end position="436"/>
    </location>
</feature>
<feature type="compositionally biased region" description="Acidic residues" evidence="4">
    <location>
        <begin position="161"/>
        <end position="170"/>
    </location>
</feature>
<dbReference type="GO" id="GO:0003723">
    <property type="term" value="F:RNA binding"/>
    <property type="evidence" value="ECO:0007669"/>
    <property type="project" value="UniProtKB-UniRule"/>
</dbReference>
<feature type="compositionally biased region" description="Basic and acidic residues" evidence="4">
    <location>
        <begin position="799"/>
        <end position="808"/>
    </location>
</feature>
<feature type="compositionally biased region" description="Polar residues" evidence="4">
    <location>
        <begin position="287"/>
        <end position="296"/>
    </location>
</feature>
<dbReference type="Gene3D" id="3.30.70.330">
    <property type="match status" value="2"/>
</dbReference>
<feature type="region of interest" description="Disordered" evidence="4">
    <location>
        <begin position="533"/>
        <end position="555"/>
    </location>
</feature>
<feature type="compositionally biased region" description="Polar residues" evidence="4">
    <location>
        <begin position="611"/>
        <end position="623"/>
    </location>
</feature>
<dbReference type="PANTHER" id="PTHR24012">
    <property type="entry name" value="RNA BINDING PROTEIN"/>
    <property type="match status" value="1"/>
</dbReference>
<evidence type="ECO:0000256" key="2">
    <source>
        <dbReference type="ARBA" id="ARBA00022884"/>
    </source>
</evidence>